<proteinExistence type="predicted"/>
<dbReference type="RefSeq" id="WP_004041942.1">
    <property type="nucleotide sequence ID" value="NZ_CABLRR010000001.1"/>
</dbReference>
<dbReference type="OrthoDB" id="316104at2157"/>
<keyword evidence="2" id="KW-1185">Reference proteome</keyword>
<evidence type="ECO:0000313" key="1">
    <source>
        <dbReference type="EMBL" id="CQR48718.1"/>
    </source>
</evidence>
<dbReference type="Proteomes" id="UP000198902">
    <property type="component" value="Unassembled WGS sequence"/>
</dbReference>
<name>A0A0D6JM92_9EURY</name>
<gene>
    <name evidence="1" type="ORF">BN996_00165</name>
</gene>
<dbReference type="EMBL" id="CSTE01000001">
    <property type="protein sequence ID" value="CQR48718.1"/>
    <property type="molecule type" value="Genomic_DNA"/>
</dbReference>
<reference evidence="2" key="1">
    <citation type="submission" date="2015-03" db="EMBL/GenBank/DDBJ databases">
        <authorList>
            <person name="Urmite Genomes"/>
        </authorList>
    </citation>
    <scope>NUCLEOTIDE SEQUENCE [LARGE SCALE GENOMIC DNA]</scope>
    <source>
        <strain evidence="2">Arc-Hr</strain>
    </source>
</reference>
<sequence length="59" mass="6597">MHIITHACTQCGTVVSANELESNRVMKCPGLGCENVLRFTDLDQADQEHFLDNKASYEL</sequence>
<evidence type="ECO:0000313" key="2">
    <source>
        <dbReference type="Proteomes" id="UP000198902"/>
    </source>
</evidence>
<organism evidence="1 2">
    <name type="scientific">Haloferax massiliensis</name>
    <dbReference type="NCBI Taxonomy" id="1476858"/>
    <lineage>
        <taxon>Archaea</taxon>
        <taxon>Methanobacteriati</taxon>
        <taxon>Methanobacteriota</taxon>
        <taxon>Stenosarchaea group</taxon>
        <taxon>Halobacteria</taxon>
        <taxon>Halobacteriales</taxon>
        <taxon>Haloferacaceae</taxon>
        <taxon>Haloferax</taxon>
    </lineage>
</organism>
<accession>A0A0D6JM92</accession>
<dbReference type="GeneID" id="25143443"/>
<dbReference type="AlphaFoldDB" id="A0A0D6JM92"/>
<protein>
    <submittedName>
        <fullName evidence="1">Uncharacterized protein</fullName>
    </submittedName>
</protein>